<evidence type="ECO:0000313" key="1">
    <source>
        <dbReference type="EnsemblMetazoa" id="Aqu2.1.10496_001"/>
    </source>
</evidence>
<name>A0A1X7T7H4_AMPQE</name>
<dbReference type="InParanoid" id="A0A1X7T7H4"/>
<proteinExistence type="predicted"/>
<sequence>MKKVENFYNQYGVPLCIGAIDGTHIDIRALTTNSTDYINIK</sequence>
<accession>A0A1X7T7H4</accession>
<dbReference type="AlphaFoldDB" id="A0A1X7T7H4"/>
<organism evidence="1">
    <name type="scientific">Amphimedon queenslandica</name>
    <name type="common">Sponge</name>
    <dbReference type="NCBI Taxonomy" id="400682"/>
    <lineage>
        <taxon>Eukaryota</taxon>
        <taxon>Metazoa</taxon>
        <taxon>Porifera</taxon>
        <taxon>Demospongiae</taxon>
        <taxon>Heteroscleromorpha</taxon>
        <taxon>Haplosclerida</taxon>
        <taxon>Niphatidae</taxon>
        <taxon>Amphimedon</taxon>
    </lineage>
</organism>
<reference evidence="1" key="1">
    <citation type="submission" date="2017-05" db="UniProtKB">
        <authorList>
            <consortium name="EnsemblMetazoa"/>
        </authorList>
    </citation>
    <scope>IDENTIFICATION</scope>
</reference>
<evidence type="ECO:0008006" key="2">
    <source>
        <dbReference type="Google" id="ProtNLM"/>
    </source>
</evidence>
<protein>
    <recommendedName>
        <fullName evidence="2">DDE Tnp4 domain-containing protein</fullName>
    </recommendedName>
</protein>
<dbReference type="EnsemblMetazoa" id="Aqu2.1.10496_001">
    <property type="protein sequence ID" value="Aqu2.1.10496_001"/>
    <property type="gene ID" value="Aqu2.1.10496"/>
</dbReference>